<keyword evidence="7" id="KW-1185">Reference proteome</keyword>
<feature type="compositionally biased region" description="Low complexity" evidence="5">
    <location>
        <begin position="223"/>
        <end position="244"/>
    </location>
</feature>
<comment type="similarity">
    <text evidence="1">Belongs to the ATG14 family.</text>
</comment>
<protein>
    <recommendedName>
        <fullName evidence="2">Autophagy-related protein 14</fullName>
    </recommendedName>
</protein>
<feature type="compositionally biased region" description="Low complexity" evidence="5">
    <location>
        <begin position="1227"/>
        <end position="1236"/>
    </location>
</feature>
<feature type="region of interest" description="Disordered" evidence="5">
    <location>
        <begin position="302"/>
        <end position="378"/>
    </location>
</feature>
<dbReference type="GO" id="GO:0005768">
    <property type="term" value="C:endosome"/>
    <property type="evidence" value="ECO:0007669"/>
    <property type="project" value="TreeGrafter"/>
</dbReference>
<evidence type="ECO:0000256" key="1">
    <source>
        <dbReference type="ARBA" id="ARBA00009574"/>
    </source>
</evidence>
<feature type="compositionally biased region" description="Basic residues" evidence="5">
    <location>
        <begin position="271"/>
        <end position="280"/>
    </location>
</feature>
<feature type="region of interest" description="Disordered" evidence="5">
    <location>
        <begin position="1102"/>
        <end position="1288"/>
    </location>
</feature>
<evidence type="ECO:0000313" key="7">
    <source>
        <dbReference type="Proteomes" id="UP000777482"/>
    </source>
</evidence>
<evidence type="ECO:0000256" key="3">
    <source>
        <dbReference type="ARBA" id="ARBA00023054"/>
    </source>
</evidence>
<evidence type="ECO:0000256" key="4">
    <source>
        <dbReference type="SAM" id="Coils"/>
    </source>
</evidence>
<dbReference type="Pfam" id="PF10186">
    <property type="entry name" value="ATG14"/>
    <property type="match status" value="1"/>
</dbReference>
<feature type="region of interest" description="Disordered" evidence="5">
    <location>
        <begin position="398"/>
        <end position="426"/>
    </location>
</feature>
<evidence type="ECO:0000256" key="2">
    <source>
        <dbReference type="ARBA" id="ARBA00013807"/>
    </source>
</evidence>
<feature type="coiled-coil region" evidence="4">
    <location>
        <begin position="838"/>
        <end position="897"/>
    </location>
</feature>
<dbReference type="GO" id="GO:0035493">
    <property type="term" value="P:SNARE complex assembly"/>
    <property type="evidence" value="ECO:0007669"/>
    <property type="project" value="TreeGrafter"/>
</dbReference>
<feature type="compositionally biased region" description="Low complexity" evidence="5">
    <location>
        <begin position="341"/>
        <end position="372"/>
    </location>
</feature>
<feature type="compositionally biased region" description="Basic and acidic residues" evidence="5">
    <location>
        <begin position="501"/>
        <end position="516"/>
    </location>
</feature>
<accession>A0A9P6VZ84</accession>
<evidence type="ECO:0000256" key="5">
    <source>
        <dbReference type="SAM" id="MobiDB-lite"/>
    </source>
</evidence>
<feature type="region of interest" description="Disordered" evidence="5">
    <location>
        <begin position="501"/>
        <end position="538"/>
    </location>
</feature>
<dbReference type="InterPro" id="IPR018791">
    <property type="entry name" value="UV_resistance/autophagy_Atg14"/>
</dbReference>
<feature type="compositionally biased region" description="Low complexity" evidence="5">
    <location>
        <begin position="1127"/>
        <end position="1138"/>
    </location>
</feature>
<gene>
    <name evidence="6" type="ORF">C6P46_006145</name>
</gene>
<proteinExistence type="inferred from homology"/>
<comment type="caution">
    <text evidence="6">The sequence shown here is derived from an EMBL/GenBank/DDBJ whole genome shotgun (WGS) entry which is preliminary data.</text>
</comment>
<feature type="compositionally biased region" description="Polar residues" evidence="5">
    <location>
        <begin position="1139"/>
        <end position="1152"/>
    </location>
</feature>
<keyword evidence="3 4" id="KW-0175">Coiled coil</keyword>
<sequence>MVLTRSDSAASVWVLPPLAPDADGNYAIPDHRQLAQLCAVCVHNLALEPPLPSPAVGAAALDQDRRSLDWTAGGAIPTSQCDRDREGIRPLAGPSSSSNGAYHGPRRKRAASTATVAGEWAGAPAPTPDRILSSSSTVPSPPPPPPAFRRSVSAGMISTRGNNNTTRSSTIITAAAAPPASSTIDEEQEVTTSPAVAVVAADGPSEVARPSDSTIPTRRLRSTSRASVASSSGSTSTIRAAPRIPLRPPSDIVAGPSAASRQPQSTDSRPSQRRRAKQPKTRIPVPLVESFVSLELLPPLAAPDADGASVTEAATSKKMSTTRSRSGSVRSVFGGVGGGAAAAPSMSRSGSTGSVRGVAASSSSSSSSAIPSPRKRMRRRTISSAALFAPLPTLASLAAGNGANKSASPTTATETDDRADDDQGHPFYVSDVADPATHATFFLDPENCFLPSGPTTTTTNVDGDPTAPRNKDDCPRIAAFPEEIQDWPGWRQSRFKATLWGRREEEEGAKSRDRTAGRNGKQRQEMPNPPPAVAATSSSDGWRVLVEWEVDLAGLTSLGRDPTDFPELPPNTLVFALSSDGGVVSSFPPVDPSTSSSSGLSANLPPADHLEYFTAPIPLLQRAYRRRLRAARRARIATLQHQHQQPHQQRSWSEDELSDYLDCCYESDCSSCEEGEGRRSDVDDDDEDGVTGGHASDPGVVSQARMAGMLVGGGGRKRSDTIRSRRAAAGMGRRGGTIISLRNGGPNRTRYHHHQTVAEEEQQLRRQARLRAAEEVLEKSRRETRMVRAAGWDEIRRLCEARWELERGSREVKVAREAVERALGADDETGWAAQERFRSELQDRLDDLEGVKEAVEAELSEEQHELDIRAALLRQRRQRLEKAKQLETARLEQLDRNSTLLDGVSQEVADLAHSTQTRQTQLITLLSHIFPIEPVPTAPRGVSPDLLFSILGIALPNSTFPSSYSDDLASSALGYAAQVTQLLAAYLAVPVAYPITCRGSRSYLRDEISMMKGSRAFPLFAKGVDRYRFDYAVFLLNKNIEQGLTVLDLRNTLPNLMTLMLSLSYDPSHDDYLASTLLPTGPFADQPPSPVAVDDVEDARVASADDDEASSLLRPNGTQGEERASTRTRSSRSGSNASTIRPSRPQENTETLISDVGDPGTSSAPASDAAASLAEPRSSADAGPAPTPTSRSKGRRLRRRSSSSASEKVTLVTTVQKAAAQQHDRSSSSGSTASSIGSGGGGTGYGAKLGEGLWTVVAGSAGRRESSGPREAATPAEDRSHAAPATTS</sequence>
<feature type="region of interest" description="Disordered" evidence="5">
    <location>
        <begin position="201"/>
        <end position="284"/>
    </location>
</feature>
<feature type="compositionally biased region" description="Polar residues" evidence="5">
    <location>
        <begin position="259"/>
        <end position="269"/>
    </location>
</feature>
<dbReference type="EMBL" id="PUHQ01000073">
    <property type="protein sequence ID" value="KAG0657973.1"/>
    <property type="molecule type" value="Genomic_DNA"/>
</dbReference>
<feature type="compositionally biased region" description="Basic residues" evidence="5">
    <location>
        <begin position="1192"/>
        <end position="1201"/>
    </location>
</feature>
<feature type="compositionally biased region" description="Low complexity" evidence="5">
    <location>
        <begin position="316"/>
        <end position="333"/>
    </location>
</feature>
<dbReference type="PANTHER" id="PTHR15157:SF5">
    <property type="entry name" value="UV RADIATION RESISTANCE-ASSOCIATED GENE PROTEIN"/>
    <property type="match status" value="1"/>
</dbReference>
<dbReference type="OrthoDB" id="72772at2759"/>
<feature type="compositionally biased region" description="Low complexity" evidence="5">
    <location>
        <begin position="1162"/>
        <end position="1174"/>
    </location>
</feature>
<dbReference type="GO" id="GO:0000323">
    <property type="term" value="C:lytic vacuole"/>
    <property type="evidence" value="ECO:0007669"/>
    <property type="project" value="TreeGrafter"/>
</dbReference>
<feature type="region of interest" description="Disordered" evidence="5">
    <location>
        <begin position="71"/>
        <end position="146"/>
    </location>
</feature>
<evidence type="ECO:0000313" key="6">
    <source>
        <dbReference type="EMBL" id="KAG0657973.1"/>
    </source>
</evidence>
<dbReference type="GO" id="GO:0032991">
    <property type="term" value="C:protein-containing complex"/>
    <property type="evidence" value="ECO:0007669"/>
    <property type="project" value="UniProtKB-ARBA"/>
</dbReference>
<reference evidence="6 7" key="1">
    <citation type="submission" date="2020-11" db="EMBL/GenBank/DDBJ databases">
        <title>Kefir isolates.</title>
        <authorList>
            <person name="Marcisauskas S."/>
            <person name="Kim Y."/>
            <person name="Blasche S."/>
        </authorList>
    </citation>
    <scope>NUCLEOTIDE SEQUENCE [LARGE SCALE GENOMIC DNA]</scope>
    <source>
        <strain evidence="6 7">KR</strain>
    </source>
</reference>
<organism evidence="6 7">
    <name type="scientific">Rhodotorula mucilaginosa</name>
    <name type="common">Yeast</name>
    <name type="synonym">Rhodotorula rubra</name>
    <dbReference type="NCBI Taxonomy" id="5537"/>
    <lineage>
        <taxon>Eukaryota</taxon>
        <taxon>Fungi</taxon>
        <taxon>Dikarya</taxon>
        <taxon>Basidiomycota</taxon>
        <taxon>Pucciniomycotina</taxon>
        <taxon>Microbotryomycetes</taxon>
        <taxon>Sporidiobolales</taxon>
        <taxon>Sporidiobolaceae</taxon>
        <taxon>Rhodotorula</taxon>
    </lineage>
</organism>
<dbReference type="GO" id="GO:0000149">
    <property type="term" value="F:SNARE binding"/>
    <property type="evidence" value="ECO:0007669"/>
    <property type="project" value="TreeGrafter"/>
</dbReference>
<name>A0A9P6VZ84_RHOMI</name>
<feature type="region of interest" description="Disordered" evidence="5">
    <location>
        <begin position="672"/>
        <end position="748"/>
    </location>
</feature>
<feature type="compositionally biased region" description="Gly residues" evidence="5">
    <location>
        <begin position="1237"/>
        <end position="1249"/>
    </location>
</feature>
<dbReference type="PANTHER" id="PTHR15157">
    <property type="entry name" value="UV RADIATION RESISTANCE-ASSOCIATED GENE PROTEIN"/>
    <property type="match status" value="1"/>
</dbReference>
<dbReference type="Proteomes" id="UP000777482">
    <property type="component" value="Unassembled WGS sequence"/>
</dbReference>